<gene>
    <name evidence="3" type="ordered locus">Rumal_0724</name>
</gene>
<proteinExistence type="predicted"/>
<dbReference type="Pfam" id="PF01966">
    <property type="entry name" value="HD"/>
    <property type="match status" value="1"/>
</dbReference>
<evidence type="ECO:0000259" key="2">
    <source>
        <dbReference type="Pfam" id="PF01966"/>
    </source>
</evidence>
<dbReference type="Gene3D" id="1.10.3210.10">
    <property type="entry name" value="Hypothetical protein af1432"/>
    <property type="match status" value="1"/>
</dbReference>
<keyword evidence="1" id="KW-0812">Transmembrane</keyword>
<dbReference type="eggNOG" id="COG1418">
    <property type="taxonomic scope" value="Bacteria"/>
</dbReference>
<reference evidence="3 4" key="1">
    <citation type="journal article" date="2011" name="J. Bacteriol.">
        <title>Complete genome of the cellulolytic ruminal bacterium Ruminococcus albus 7.</title>
        <authorList>
            <person name="Suen G."/>
            <person name="Stevenson D.M."/>
            <person name="Bruce D.C."/>
            <person name="Chertkov O."/>
            <person name="Copeland A."/>
            <person name="Cheng J.F."/>
            <person name="Detter C."/>
            <person name="Detter J.C."/>
            <person name="Goodwin L.A."/>
            <person name="Han C.S."/>
            <person name="Hauser L.J."/>
            <person name="Ivanova N.N."/>
            <person name="Kyrpides N.C."/>
            <person name="Land M.L."/>
            <person name="Lapidus A."/>
            <person name="Lucas S."/>
            <person name="Ovchinnikova G."/>
            <person name="Pitluck S."/>
            <person name="Tapia R."/>
            <person name="Woyke T."/>
            <person name="Boyum J."/>
            <person name="Mead D."/>
            <person name="Weimer P.J."/>
        </authorList>
    </citation>
    <scope>NUCLEOTIDE SEQUENCE [LARGE SCALE GENOMIC DNA]</scope>
    <source>
        <strain evidence="4">ATCC 27210 / DSM 20455 / JCM 14654 / NCDO 2250 / 7</strain>
    </source>
</reference>
<dbReference type="OrthoDB" id="1767989at2"/>
<feature type="transmembrane region" description="Helical" evidence="1">
    <location>
        <begin position="31"/>
        <end position="47"/>
    </location>
</feature>
<feature type="domain" description="HD" evidence="2">
    <location>
        <begin position="32"/>
        <end position="134"/>
    </location>
</feature>
<dbReference type="InterPro" id="IPR006674">
    <property type="entry name" value="HD_domain"/>
</dbReference>
<dbReference type="CDD" id="cd00077">
    <property type="entry name" value="HDc"/>
    <property type="match status" value="1"/>
</dbReference>
<name>E6UI12_RUMA7</name>
<dbReference type="InterPro" id="IPR003607">
    <property type="entry name" value="HD/PDEase_dom"/>
</dbReference>
<sequence length="160" mass="18622">MERQYTQIDQVRALIDTIIKAIEDEETKRCAYVHLYGVGLMAAMIALKRGHSRRTAELAEIAGMLHDLLKYHDPTIADHAHEGAEFARRQVLDKLDCLTEEEKQLVYDGIYNHSDKHIKSTPFDEIIKDADVLQHSLRNPCEDYYYFDSRMQQLLDEIID</sequence>
<dbReference type="AlphaFoldDB" id="E6UI12"/>
<evidence type="ECO:0000256" key="1">
    <source>
        <dbReference type="SAM" id="Phobius"/>
    </source>
</evidence>
<keyword evidence="1" id="KW-1133">Transmembrane helix</keyword>
<dbReference type="EMBL" id="CP002403">
    <property type="protein sequence ID" value="ADU21265.1"/>
    <property type="molecule type" value="Genomic_DNA"/>
</dbReference>
<evidence type="ECO:0000313" key="4">
    <source>
        <dbReference type="Proteomes" id="UP000006919"/>
    </source>
</evidence>
<evidence type="ECO:0000313" key="3">
    <source>
        <dbReference type="EMBL" id="ADU21265.1"/>
    </source>
</evidence>
<protein>
    <submittedName>
        <fullName evidence="3">Metal-dependent phosphohydrolase HD sub domain</fullName>
    </submittedName>
</protein>
<dbReference type="HOGENOM" id="CLU_136682_0_0_9"/>
<dbReference type="Proteomes" id="UP000006919">
    <property type="component" value="Chromosome"/>
</dbReference>
<dbReference type="KEGG" id="ral:Rumal_0724"/>
<keyword evidence="3" id="KW-0378">Hydrolase</keyword>
<dbReference type="SUPFAM" id="SSF109604">
    <property type="entry name" value="HD-domain/PDEase-like"/>
    <property type="match status" value="1"/>
</dbReference>
<dbReference type="RefSeq" id="WP_013497451.1">
    <property type="nucleotide sequence ID" value="NC_014833.1"/>
</dbReference>
<dbReference type="GO" id="GO:0016787">
    <property type="term" value="F:hydrolase activity"/>
    <property type="evidence" value="ECO:0007669"/>
    <property type="project" value="UniProtKB-KW"/>
</dbReference>
<accession>E6UI12</accession>
<dbReference type="STRING" id="697329.Rumal_0724"/>
<organism evidence="3 4">
    <name type="scientific">Ruminococcus albus (strain ATCC 27210 / DSM 20455 / JCM 14654 / NCDO 2250 / 7)</name>
    <dbReference type="NCBI Taxonomy" id="697329"/>
    <lineage>
        <taxon>Bacteria</taxon>
        <taxon>Bacillati</taxon>
        <taxon>Bacillota</taxon>
        <taxon>Clostridia</taxon>
        <taxon>Eubacteriales</taxon>
        <taxon>Oscillospiraceae</taxon>
        <taxon>Ruminococcus</taxon>
    </lineage>
</organism>
<keyword evidence="1" id="KW-0472">Membrane</keyword>